<evidence type="ECO:0000256" key="1">
    <source>
        <dbReference type="SAM" id="MobiDB-lite"/>
    </source>
</evidence>
<dbReference type="Proteomes" id="UP000247523">
    <property type="component" value="Unassembled WGS sequence"/>
</dbReference>
<dbReference type="RefSeq" id="WP_242993681.1">
    <property type="nucleotide sequence ID" value="NZ_QICS01000027.1"/>
</dbReference>
<name>A0A318ELK0_9FIRM</name>
<keyword evidence="3" id="KW-0540">Nuclease</keyword>
<sequence length="183" mass="20286">MSYVDPSGNQCKAAKDRLAASTSKGKNETKTSTKLTEHQDSSSKGVGETDVPKRPGGYLKNDVDDYGNLSPQVNRAPGNQNIAADNRVQAHHPIQNEWAERNIPGYNKDKAPSILLESSSGKPHAKISALQRSRRKAEGYDTDIVYEFNTSYKEMVDAEVDSKNAKKAMRRAYKYFDELGGFK</sequence>
<dbReference type="AlphaFoldDB" id="A0A318ELK0"/>
<accession>A0A318ELK0</accession>
<keyword evidence="3" id="KW-0255">Endonuclease</keyword>
<evidence type="ECO:0000313" key="4">
    <source>
        <dbReference type="Proteomes" id="UP000247523"/>
    </source>
</evidence>
<organism evidence="3 4">
    <name type="scientific">Lachnotalea glycerini</name>
    <dbReference type="NCBI Taxonomy" id="1763509"/>
    <lineage>
        <taxon>Bacteria</taxon>
        <taxon>Bacillati</taxon>
        <taxon>Bacillota</taxon>
        <taxon>Clostridia</taxon>
        <taxon>Lachnospirales</taxon>
        <taxon>Lachnospiraceae</taxon>
        <taxon>Lachnotalea</taxon>
    </lineage>
</organism>
<keyword evidence="3" id="KW-0378">Hydrolase</keyword>
<feature type="region of interest" description="Disordered" evidence="1">
    <location>
        <begin position="116"/>
        <end position="136"/>
    </location>
</feature>
<feature type="compositionally biased region" description="Basic and acidic residues" evidence="1">
    <location>
        <begin position="25"/>
        <end position="41"/>
    </location>
</feature>
<dbReference type="GO" id="GO:0004519">
    <property type="term" value="F:endonuclease activity"/>
    <property type="evidence" value="ECO:0007669"/>
    <property type="project" value="UniProtKB-KW"/>
</dbReference>
<reference evidence="3 4" key="1">
    <citation type="submission" date="2018-05" db="EMBL/GenBank/DDBJ databases">
        <title>Genomic Encyclopedia of Type Strains, Phase IV (KMG-IV): sequencing the most valuable type-strain genomes for metagenomic binning, comparative biology and taxonomic classification.</title>
        <authorList>
            <person name="Goeker M."/>
        </authorList>
    </citation>
    <scope>NUCLEOTIDE SEQUENCE [LARGE SCALE GENOMIC DNA]</scope>
    <source>
        <strain evidence="3 4">DSM 28816</strain>
    </source>
</reference>
<feature type="compositionally biased region" description="Polar residues" evidence="1">
    <location>
        <begin position="69"/>
        <end position="83"/>
    </location>
</feature>
<evidence type="ECO:0000259" key="2">
    <source>
        <dbReference type="Pfam" id="PF15652"/>
    </source>
</evidence>
<dbReference type="EMBL" id="QICS01000027">
    <property type="protein sequence ID" value="PXV84498.1"/>
    <property type="molecule type" value="Genomic_DNA"/>
</dbReference>
<evidence type="ECO:0000313" key="3">
    <source>
        <dbReference type="EMBL" id="PXV84498.1"/>
    </source>
</evidence>
<dbReference type="InterPro" id="IPR028900">
    <property type="entry name" value="Tox-SHH_dom"/>
</dbReference>
<protein>
    <submittedName>
        <fullName evidence="3">HNH/endonuclease VII toxin of polymorphic toxin system component</fullName>
    </submittedName>
</protein>
<comment type="caution">
    <text evidence="3">The sequence shown here is derived from an EMBL/GenBank/DDBJ whole genome shotgun (WGS) entry which is preliminary data.</text>
</comment>
<dbReference type="Pfam" id="PF15652">
    <property type="entry name" value="Tox-SHH"/>
    <property type="match status" value="1"/>
</dbReference>
<feature type="region of interest" description="Disordered" evidence="1">
    <location>
        <begin position="1"/>
        <end position="92"/>
    </location>
</feature>
<proteinExistence type="predicted"/>
<feature type="domain" description="Tox-SHH" evidence="2">
    <location>
        <begin position="85"/>
        <end position="177"/>
    </location>
</feature>
<gene>
    <name evidence="3" type="ORF">C8E03_1273</name>
</gene>